<evidence type="ECO:0000256" key="7">
    <source>
        <dbReference type="ARBA" id="ARBA00023239"/>
    </source>
</evidence>
<feature type="binding site" evidence="8">
    <location>
        <position position="13"/>
    </location>
    <ligand>
        <name>[4Fe-4S] cluster</name>
        <dbReference type="ChEBI" id="CHEBI:49883"/>
        <note>4Fe-4S-S-AdoMet</note>
    </ligand>
</feature>
<reference evidence="10 11" key="1">
    <citation type="submission" date="2018-05" db="EMBL/GenBank/DDBJ databases">
        <title>Genomic Encyclopedia of Type Strains, Phase IV (KMG-IV): sequencing the most valuable type-strain genomes for metagenomic binning, comparative biology and taxonomic classification.</title>
        <authorList>
            <person name="Goeker M."/>
        </authorList>
    </citation>
    <scope>NUCLEOTIDE SEQUENCE [LARGE SCALE GENOMIC DNA]</scope>
    <source>
        <strain evidence="10 11">DSM 25350</strain>
    </source>
</reference>
<evidence type="ECO:0000256" key="4">
    <source>
        <dbReference type="ARBA" id="ARBA00022842"/>
    </source>
</evidence>
<feature type="binding site" evidence="8">
    <location>
        <position position="22"/>
    </location>
    <ligand>
        <name>Mg(2+)</name>
        <dbReference type="ChEBI" id="CHEBI:18420"/>
    </ligand>
</feature>
<dbReference type="EMBL" id="QGGU01000001">
    <property type="protein sequence ID" value="PWK54225.1"/>
    <property type="molecule type" value="Genomic_DNA"/>
</dbReference>
<keyword evidence="1 8" id="KW-0004">4Fe-4S</keyword>
<comment type="similarity">
    <text evidence="8">Belongs to the radical SAM superfamily. 7-carboxy-7-deazaguanine synthase family.</text>
</comment>
<feature type="binding site" evidence="8">
    <location>
        <position position="17"/>
    </location>
    <ligand>
        <name>[4Fe-4S] cluster</name>
        <dbReference type="ChEBI" id="CHEBI:49883"/>
        <note>4Fe-4S-S-AdoMet</note>
    </ligand>
</feature>
<dbReference type="GO" id="GO:0016840">
    <property type="term" value="F:carbon-nitrogen lyase activity"/>
    <property type="evidence" value="ECO:0007669"/>
    <property type="project" value="UniProtKB-UniRule"/>
</dbReference>
<dbReference type="GO" id="GO:1904047">
    <property type="term" value="F:S-adenosyl-L-methionine binding"/>
    <property type="evidence" value="ECO:0007669"/>
    <property type="project" value="UniProtKB-UniRule"/>
</dbReference>
<keyword evidence="7 8" id="KW-0456">Lyase</keyword>
<keyword evidence="5 8" id="KW-0408">Iron</keyword>
<dbReference type="SFLD" id="SFLDS00029">
    <property type="entry name" value="Radical_SAM"/>
    <property type="match status" value="1"/>
</dbReference>
<gene>
    <name evidence="8" type="primary">queE</name>
    <name evidence="10" type="ORF">C8D97_10173</name>
</gene>
<dbReference type="PANTHER" id="PTHR42836">
    <property type="entry name" value="7-CARBOXY-7-DEAZAGUANINE SYNTHASE"/>
    <property type="match status" value="1"/>
</dbReference>
<dbReference type="GO" id="GO:0008616">
    <property type="term" value="P:tRNA queuosine(34) biosynthetic process"/>
    <property type="evidence" value="ECO:0007669"/>
    <property type="project" value="UniProtKB-UniRule"/>
</dbReference>
<dbReference type="EC" id="4.3.99.3" evidence="8"/>
<comment type="cofactor">
    <cofactor evidence="8">
        <name>S-adenosyl-L-methionine</name>
        <dbReference type="ChEBI" id="CHEBI:59789"/>
    </cofactor>
    <text evidence="8">Binds 1 S-adenosyl-L-methionine per subunit.</text>
</comment>
<dbReference type="PIRSF" id="PIRSF000370">
    <property type="entry name" value="QueE"/>
    <property type="match status" value="1"/>
</dbReference>
<evidence type="ECO:0000313" key="11">
    <source>
        <dbReference type="Proteomes" id="UP000245790"/>
    </source>
</evidence>
<keyword evidence="11" id="KW-1185">Reference proteome</keyword>
<evidence type="ECO:0000256" key="1">
    <source>
        <dbReference type="ARBA" id="ARBA00022485"/>
    </source>
</evidence>
<dbReference type="PROSITE" id="PS51918">
    <property type="entry name" value="RADICAL_SAM"/>
    <property type="match status" value="1"/>
</dbReference>
<keyword evidence="3 8" id="KW-0479">Metal-binding</keyword>
<organism evidence="10 11">
    <name type="scientific">Pleionea mediterranea</name>
    <dbReference type="NCBI Taxonomy" id="523701"/>
    <lineage>
        <taxon>Bacteria</taxon>
        <taxon>Pseudomonadati</taxon>
        <taxon>Pseudomonadota</taxon>
        <taxon>Gammaproteobacteria</taxon>
        <taxon>Oceanospirillales</taxon>
        <taxon>Pleioneaceae</taxon>
        <taxon>Pleionea</taxon>
    </lineage>
</organism>
<evidence type="ECO:0000256" key="8">
    <source>
        <dbReference type="HAMAP-Rule" id="MF_00917"/>
    </source>
</evidence>
<sequence>MGLPTVFIRLTGCPLRCHYCDTEYAFTGGEYMSLDEILSKVASFNPKYITVTGGEPLAQKAPCEELMTRLCDNGYSVSIETSGAMDISLVDPRVNVVLDLKTPDSGEMSKNLWSNIERLKPSDEVKFVICSRKDYDWARMKVNELCLAQKCDVLFSPSFGQQAATQLADWIVADNLPVRFQVQLHKILWNDEPGH</sequence>
<dbReference type="SUPFAM" id="SSF102114">
    <property type="entry name" value="Radical SAM enzymes"/>
    <property type="match status" value="1"/>
</dbReference>
<keyword evidence="4 8" id="KW-0460">Magnesium</keyword>
<feature type="binding site" evidence="8">
    <location>
        <position position="52"/>
    </location>
    <ligand>
        <name>substrate</name>
    </ligand>
</feature>
<dbReference type="InterPro" id="IPR013785">
    <property type="entry name" value="Aldolase_TIM"/>
</dbReference>
<feature type="binding site" evidence="8">
    <location>
        <position position="20"/>
    </location>
    <ligand>
        <name>[4Fe-4S] cluster</name>
        <dbReference type="ChEBI" id="CHEBI:49883"/>
        <note>4Fe-4S-S-AdoMet</note>
    </ligand>
</feature>
<feature type="binding site" evidence="8">
    <location>
        <begin position="19"/>
        <end position="21"/>
    </location>
    <ligand>
        <name>S-adenosyl-L-methionine</name>
        <dbReference type="ChEBI" id="CHEBI:59789"/>
    </ligand>
</feature>
<dbReference type="InterPro" id="IPR007197">
    <property type="entry name" value="rSAM"/>
</dbReference>
<comment type="catalytic activity">
    <reaction evidence="8">
        <text>6-carboxy-5,6,7,8-tetrahydropterin + H(+) = 7-carboxy-7-carbaguanine + NH4(+)</text>
        <dbReference type="Rhea" id="RHEA:27974"/>
        <dbReference type="ChEBI" id="CHEBI:15378"/>
        <dbReference type="ChEBI" id="CHEBI:28938"/>
        <dbReference type="ChEBI" id="CHEBI:61032"/>
        <dbReference type="ChEBI" id="CHEBI:61036"/>
        <dbReference type="EC" id="4.3.99.3"/>
    </reaction>
</comment>
<keyword evidence="2 8" id="KW-0949">S-adenosyl-L-methionine</keyword>
<evidence type="ECO:0000313" key="10">
    <source>
        <dbReference type="EMBL" id="PWK54225.1"/>
    </source>
</evidence>
<dbReference type="NCBIfam" id="TIGR04349">
    <property type="entry name" value="rSAM_QueE_gams"/>
    <property type="match status" value="1"/>
</dbReference>
<feature type="domain" description="Radical SAM core" evidence="9">
    <location>
        <begin position="1"/>
        <end position="191"/>
    </location>
</feature>
<dbReference type="GO" id="GO:0000287">
    <property type="term" value="F:magnesium ion binding"/>
    <property type="evidence" value="ECO:0007669"/>
    <property type="project" value="UniProtKB-UniRule"/>
</dbReference>
<dbReference type="InterPro" id="IPR027621">
    <property type="entry name" value="rSAM_QueE_gams"/>
</dbReference>
<evidence type="ECO:0000259" key="9">
    <source>
        <dbReference type="PROSITE" id="PS51918"/>
    </source>
</evidence>
<proteinExistence type="inferred from homology"/>
<evidence type="ECO:0000256" key="5">
    <source>
        <dbReference type="ARBA" id="ARBA00023004"/>
    </source>
</evidence>
<keyword evidence="6 8" id="KW-0411">Iron-sulfur</keyword>
<dbReference type="HAMAP" id="MF_00917">
    <property type="entry name" value="QueE"/>
    <property type="match status" value="1"/>
</dbReference>
<comment type="cofactor">
    <cofactor evidence="8">
        <name>Mg(2+)</name>
        <dbReference type="ChEBI" id="CHEBI:18420"/>
    </cofactor>
</comment>
<evidence type="ECO:0000256" key="6">
    <source>
        <dbReference type="ARBA" id="ARBA00023014"/>
    </source>
</evidence>
<comment type="function">
    <text evidence="8">Catalyzes the complex heterocyclic radical-mediated conversion of 6-carboxy-5,6,7,8-tetrahydropterin (CPH4) to 7-carboxy-7-deazaguanine (CDG), a step common to the biosynthetic pathways of all 7-deazapurine-containing compounds.</text>
</comment>
<dbReference type="Pfam" id="PF04055">
    <property type="entry name" value="Radical_SAM"/>
    <property type="match status" value="1"/>
</dbReference>
<comment type="pathway">
    <text evidence="8">Purine metabolism; 7-cyano-7-deazaguanine biosynthesis.</text>
</comment>
<name>A0A316G1G7_9GAMM</name>
<feature type="binding site" evidence="8">
    <location>
        <position position="54"/>
    </location>
    <ligand>
        <name>S-adenosyl-L-methionine</name>
        <dbReference type="ChEBI" id="CHEBI:59789"/>
    </ligand>
</feature>
<comment type="subunit">
    <text evidence="8">Homodimer.</text>
</comment>
<comment type="caution">
    <text evidence="8">Lacks conserved residue(s) required for the propagation of feature annotation.</text>
</comment>
<dbReference type="PANTHER" id="PTHR42836:SF1">
    <property type="entry name" value="7-CARBOXY-7-DEAZAGUANINE SYNTHASE"/>
    <property type="match status" value="1"/>
</dbReference>
<dbReference type="Proteomes" id="UP000245790">
    <property type="component" value="Unassembled WGS sequence"/>
</dbReference>
<feature type="binding site" evidence="8">
    <location>
        <position position="9"/>
    </location>
    <ligand>
        <name>substrate</name>
    </ligand>
</feature>
<dbReference type="InterPro" id="IPR024924">
    <property type="entry name" value="7-CO-7-deazaguanine_synth-like"/>
</dbReference>
<accession>A0A316G1G7</accession>
<dbReference type="GO" id="GO:0051539">
    <property type="term" value="F:4 iron, 4 sulfur cluster binding"/>
    <property type="evidence" value="ECO:0007669"/>
    <property type="project" value="UniProtKB-UniRule"/>
</dbReference>
<dbReference type="Gene3D" id="3.20.20.70">
    <property type="entry name" value="Aldolase class I"/>
    <property type="match status" value="1"/>
</dbReference>
<keyword evidence="8" id="KW-0671">Queuosine biosynthesis</keyword>
<dbReference type="CDD" id="cd01335">
    <property type="entry name" value="Radical_SAM"/>
    <property type="match status" value="1"/>
</dbReference>
<comment type="caution">
    <text evidence="10">The sequence shown here is derived from an EMBL/GenBank/DDBJ whole genome shotgun (WGS) entry which is preliminary data.</text>
</comment>
<evidence type="ECO:0000256" key="3">
    <source>
        <dbReference type="ARBA" id="ARBA00022723"/>
    </source>
</evidence>
<dbReference type="InterPro" id="IPR058240">
    <property type="entry name" value="rSAM_sf"/>
</dbReference>
<comment type="cofactor">
    <cofactor evidence="8">
        <name>[4Fe-4S] cluster</name>
        <dbReference type="ChEBI" id="CHEBI:49883"/>
    </cofactor>
    <text evidence="8">Binds 1 [4Fe-4S] cluster. The cluster is coordinated with 3 cysteines and an exchangeable S-adenosyl-L-methionine.</text>
</comment>
<dbReference type="AlphaFoldDB" id="A0A316G1G7"/>
<protein>
    <recommendedName>
        <fullName evidence="8">7-carboxy-7-deazaguanine synthase</fullName>
        <shortName evidence="8">CDG synthase</shortName>
        <ecNumber evidence="8">4.3.99.3</ecNumber>
    </recommendedName>
    <alternativeName>
        <fullName evidence="8">Queuosine biosynthesis protein QueE</fullName>
    </alternativeName>
</protein>
<dbReference type="UniPathway" id="UPA00391"/>
<evidence type="ECO:0000256" key="2">
    <source>
        <dbReference type="ARBA" id="ARBA00022691"/>
    </source>
</evidence>